<dbReference type="EMBL" id="JABANP010000095">
    <property type="protein sequence ID" value="KAF4690622.1"/>
    <property type="molecule type" value="Genomic_DNA"/>
</dbReference>
<gene>
    <name evidence="1" type="ORF">FOZ60_017112</name>
</gene>
<evidence type="ECO:0000313" key="2">
    <source>
        <dbReference type="Proteomes" id="UP000541610"/>
    </source>
</evidence>
<evidence type="ECO:0000313" key="1">
    <source>
        <dbReference type="EMBL" id="KAF4690622.1"/>
    </source>
</evidence>
<comment type="caution">
    <text evidence="1">The sequence shown here is derived from an EMBL/GenBank/DDBJ whole genome shotgun (WGS) entry which is preliminary data.</text>
</comment>
<sequence length="193" mass="20655">MVSRTIISLLPILEAARGRWPAPCPELLTKLSQADELRLKPVLKNRCPAIRDVFVKFSGEPSDFGMKMKLTTQDRGHPAVQGATPVARSRTYAIGSQLRLVEKGNMAVDMYLREPIPAGIDAALRELVGGIRETPSSVVVVSNNTMILSVALSSAAAAAAGATTNAATTDYTIVGVRFEDSEGKPVCKYEAKV</sequence>
<proteinExistence type="predicted"/>
<reference evidence="1 2" key="1">
    <citation type="submission" date="2020-04" db="EMBL/GenBank/DDBJ databases">
        <title>Perkinsus olseni comparative genomics.</title>
        <authorList>
            <person name="Bogema D.R."/>
        </authorList>
    </citation>
    <scope>NUCLEOTIDE SEQUENCE [LARGE SCALE GENOMIC DNA]</scope>
    <source>
        <strain evidence="1">00978-12</strain>
    </source>
</reference>
<dbReference type="Proteomes" id="UP000541610">
    <property type="component" value="Unassembled WGS sequence"/>
</dbReference>
<dbReference type="OrthoDB" id="10309707at2759"/>
<accession>A0A7J6P3F4</accession>
<organism evidence="1 2">
    <name type="scientific">Perkinsus olseni</name>
    <name type="common">Perkinsus atlanticus</name>
    <dbReference type="NCBI Taxonomy" id="32597"/>
    <lineage>
        <taxon>Eukaryota</taxon>
        <taxon>Sar</taxon>
        <taxon>Alveolata</taxon>
        <taxon>Perkinsozoa</taxon>
        <taxon>Perkinsea</taxon>
        <taxon>Perkinsida</taxon>
        <taxon>Perkinsidae</taxon>
        <taxon>Perkinsus</taxon>
    </lineage>
</organism>
<name>A0A7J6P3F4_PEROL</name>
<protein>
    <submittedName>
        <fullName evidence="1">Uncharacterized protein</fullName>
    </submittedName>
</protein>
<dbReference type="AlphaFoldDB" id="A0A7J6P3F4"/>